<dbReference type="InterPro" id="IPR005215">
    <property type="entry name" value="Trig_fac"/>
</dbReference>
<evidence type="ECO:0000256" key="7">
    <source>
        <dbReference type="PROSITE-ProRule" id="PRU00277"/>
    </source>
</evidence>
<dbReference type="GO" id="GO:0006457">
    <property type="term" value="P:protein folding"/>
    <property type="evidence" value="ECO:0007669"/>
    <property type="project" value="InterPro"/>
</dbReference>
<feature type="domain" description="PPIase FKBP-type" evidence="9">
    <location>
        <begin position="79"/>
        <end position="170"/>
    </location>
</feature>
<evidence type="ECO:0000256" key="2">
    <source>
        <dbReference type="ARBA" id="ARBA00004496"/>
    </source>
</evidence>
<dbReference type="EMBL" id="CYZO01000001">
    <property type="protein sequence ID" value="CUN49936.1"/>
    <property type="molecule type" value="Genomic_DNA"/>
</dbReference>
<evidence type="ECO:0000313" key="12">
    <source>
        <dbReference type="Proteomes" id="UP000095787"/>
    </source>
</evidence>
<dbReference type="InterPro" id="IPR046357">
    <property type="entry name" value="PPIase_dom_sf"/>
</dbReference>
<dbReference type="Gene3D" id="3.10.50.40">
    <property type="match status" value="1"/>
</dbReference>
<keyword evidence="6" id="KW-0131">Cell cycle</keyword>
<dbReference type="Pfam" id="PF05698">
    <property type="entry name" value="Trigger_C"/>
    <property type="match status" value="1"/>
</dbReference>
<keyword evidence="8" id="KW-0732">Signal</keyword>
<dbReference type="InterPro" id="IPR037041">
    <property type="entry name" value="Trigger_fac_C_sf"/>
</dbReference>
<dbReference type="InterPro" id="IPR001179">
    <property type="entry name" value="PPIase_FKBP_dom"/>
</dbReference>
<dbReference type="GO" id="GO:0003755">
    <property type="term" value="F:peptidyl-prolyl cis-trans isomerase activity"/>
    <property type="evidence" value="ECO:0007669"/>
    <property type="project" value="UniProtKB-KW"/>
</dbReference>
<dbReference type="NCBIfam" id="TIGR00115">
    <property type="entry name" value="tig"/>
    <property type="match status" value="1"/>
</dbReference>
<dbReference type="Pfam" id="PF00254">
    <property type="entry name" value="FKBP_C"/>
    <property type="match status" value="1"/>
</dbReference>
<feature type="chain" id="PRO_5044549747" description="peptidylprolyl isomerase" evidence="8">
    <location>
        <begin position="21"/>
        <end position="369"/>
    </location>
</feature>
<dbReference type="InterPro" id="IPR027304">
    <property type="entry name" value="Trigger_fact/SurA_dom_sf"/>
</dbReference>
<dbReference type="AlphaFoldDB" id="A0A173XFY1"/>
<evidence type="ECO:0000259" key="9">
    <source>
        <dbReference type="PROSITE" id="PS50059"/>
    </source>
</evidence>
<sequence>MKKRIVSMMLAAMVALSVVGCGSKTLSNDYVTVKQYKGLEVAQVEKVEVTDEQVEQSVQANLNAAAEKEPIKDRAAEKGDWVNIDYTGYIDDVAFEGGTATGSDLELGSGSFIGAEGGYAGFEDQIIGHSTGEEFDIEVKFSDSYPGTDVAGKVARFHIVLNEIYKQNIPELTDEWVASNSKTAKTADEYRKEVRKQIESSAETANETTLKSEIQEALLEEIDVKKYPKDAVEEQKKQMTDYYTQMAGLYGIELSEFITTYLQMTEDEFNSKVKESAQQTAAFDEAIKLIAEKQKLEPSEKEYKEKFKEYAEQAGADVDAYVEQVGEDVLKAAILRDAVLDYLVDNCVQVENSDSDADSNSNNKEDSSK</sequence>
<dbReference type="GO" id="GO:0015031">
    <property type="term" value="P:protein transport"/>
    <property type="evidence" value="ECO:0007669"/>
    <property type="project" value="InterPro"/>
</dbReference>
<reference evidence="11 13" key="2">
    <citation type="journal article" date="2019" name="Science, e1252229">
        <title>Invertible promoters mediate bacterial phase variation, antibiotic resistance, and host adaptation in the gut.</title>
        <authorList>
            <person name="Jiang X."/>
            <person name="Hall A.B."/>
            <person name="Arthur T.D."/>
            <person name="Plichta D.R."/>
            <person name="Covington C.T."/>
            <person name="Poyet M."/>
            <person name="Crothers J."/>
            <person name="Moses P.L."/>
            <person name="Tolonen A.C."/>
            <person name="Vlamakis H."/>
            <person name="Alm E.J."/>
            <person name="Xavier R.J."/>
        </authorList>
    </citation>
    <scope>NUCLEOTIDE SEQUENCE [LARGE SCALE GENOMIC DNA]</scope>
    <source>
        <strain evidence="11">Aa_0143</strain>
        <strain evidence="13">aa_0143</strain>
    </source>
</reference>
<dbReference type="Proteomes" id="UP000292665">
    <property type="component" value="Unassembled WGS sequence"/>
</dbReference>
<keyword evidence="3" id="KW-0132">Cell division</keyword>
<evidence type="ECO:0000256" key="6">
    <source>
        <dbReference type="ARBA" id="ARBA00023306"/>
    </source>
</evidence>
<accession>A0A173XFY1</accession>
<proteinExistence type="predicted"/>
<dbReference type="PROSITE" id="PS50059">
    <property type="entry name" value="FKBP_PPIASE"/>
    <property type="match status" value="1"/>
</dbReference>
<gene>
    <name evidence="10" type="primary">tig_1</name>
    <name evidence="11" type="synonym">tig</name>
    <name evidence="11" type="ORF">EAI93_05710</name>
    <name evidence="10" type="ORF">ERS852456_00067</name>
</gene>
<keyword evidence="4 7" id="KW-0697">Rotamase</keyword>
<dbReference type="GO" id="GO:0051301">
    <property type="term" value="P:cell division"/>
    <property type="evidence" value="ECO:0007669"/>
    <property type="project" value="UniProtKB-KW"/>
</dbReference>
<reference evidence="10 12" key="1">
    <citation type="submission" date="2015-09" db="EMBL/GenBank/DDBJ databases">
        <authorList>
            <consortium name="Pathogen Informatics"/>
        </authorList>
    </citation>
    <scope>NUCLEOTIDE SEQUENCE [LARGE SCALE GENOMIC DNA]</scope>
    <source>
        <strain evidence="10 12">2789STDY5834841</strain>
    </source>
</reference>
<evidence type="ECO:0000313" key="13">
    <source>
        <dbReference type="Proteomes" id="UP000292665"/>
    </source>
</evidence>
<organism evidence="10 12">
    <name type="scientific">[Ruminococcus] torques</name>
    <dbReference type="NCBI Taxonomy" id="33039"/>
    <lineage>
        <taxon>Bacteria</taxon>
        <taxon>Bacillati</taxon>
        <taxon>Bacillota</taxon>
        <taxon>Clostridia</taxon>
        <taxon>Lachnospirales</taxon>
        <taxon>Lachnospiraceae</taxon>
        <taxon>Mediterraneibacter</taxon>
    </lineage>
</organism>
<comment type="catalytic activity">
    <reaction evidence="1 7">
        <text>[protein]-peptidylproline (omega=180) = [protein]-peptidylproline (omega=0)</text>
        <dbReference type="Rhea" id="RHEA:16237"/>
        <dbReference type="Rhea" id="RHEA-COMP:10747"/>
        <dbReference type="Rhea" id="RHEA-COMP:10748"/>
        <dbReference type="ChEBI" id="CHEBI:83833"/>
        <dbReference type="ChEBI" id="CHEBI:83834"/>
        <dbReference type="EC" id="5.2.1.8"/>
    </reaction>
</comment>
<dbReference type="SUPFAM" id="SSF109998">
    <property type="entry name" value="Triger factor/SurA peptide-binding domain-like"/>
    <property type="match status" value="1"/>
</dbReference>
<dbReference type="Gene3D" id="1.10.3120.10">
    <property type="entry name" value="Trigger factor, C-terminal domain"/>
    <property type="match status" value="1"/>
</dbReference>
<dbReference type="EC" id="5.2.1.8" evidence="7"/>
<evidence type="ECO:0000256" key="3">
    <source>
        <dbReference type="ARBA" id="ARBA00022618"/>
    </source>
</evidence>
<dbReference type="PROSITE" id="PS51257">
    <property type="entry name" value="PROKAR_LIPOPROTEIN"/>
    <property type="match status" value="1"/>
</dbReference>
<dbReference type="InterPro" id="IPR008880">
    <property type="entry name" value="Trigger_fac_C"/>
</dbReference>
<comment type="subcellular location">
    <subcellularLocation>
        <location evidence="2">Cytoplasm</location>
    </subcellularLocation>
</comment>
<evidence type="ECO:0000313" key="11">
    <source>
        <dbReference type="EMBL" id="RYS80528.1"/>
    </source>
</evidence>
<evidence type="ECO:0000313" key="10">
    <source>
        <dbReference type="EMBL" id="CUN49936.1"/>
    </source>
</evidence>
<dbReference type="EMBL" id="RCYR01000008">
    <property type="protein sequence ID" value="RYS80528.1"/>
    <property type="molecule type" value="Genomic_DNA"/>
</dbReference>
<dbReference type="SUPFAM" id="SSF54534">
    <property type="entry name" value="FKBP-like"/>
    <property type="match status" value="1"/>
</dbReference>
<evidence type="ECO:0000256" key="1">
    <source>
        <dbReference type="ARBA" id="ARBA00000971"/>
    </source>
</evidence>
<dbReference type="GO" id="GO:0005737">
    <property type="term" value="C:cytoplasm"/>
    <property type="evidence" value="ECO:0007669"/>
    <property type="project" value="UniProtKB-SubCell"/>
</dbReference>
<name>A0A173XFY1_9FIRM</name>
<dbReference type="RefSeq" id="WP_009242430.1">
    <property type="nucleotide sequence ID" value="NZ_AP028249.1"/>
</dbReference>
<keyword evidence="5 7" id="KW-0413">Isomerase</keyword>
<feature type="signal peptide" evidence="8">
    <location>
        <begin position="1"/>
        <end position="20"/>
    </location>
</feature>
<evidence type="ECO:0000256" key="8">
    <source>
        <dbReference type="SAM" id="SignalP"/>
    </source>
</evidence>
<dbReference type="GeneID" id="97328092"/>
<evidence type="ECO:0000256" key="4">
    <source>
        <dbReference type="ARBA" id="ARBA00023110"/>
    </source>
</evidence>
<dbReference type="Proteomes" id="UP000095787">
    <property type="component" value="Unassembled WGS sequence"/>
</dbReference>
<evidence type="ECO:0000256" key="5">
    <source>
        <dbReference type="ARBA" id="ARBA00023235"/>
    </source>
</evidence>
<protein>
    <recommendedName>
        <fullName evidence="7">peptidylprolyl isomerase</fullName>
        <ecNumber evidence="7">5.2.1.8</ecNumber>
    </recommendedName>
</protein>